<dbReference type="Pfam" id="PF16263">
    <property type="entry name" value="DUF4917"/>
    <property type="match status" value="1"/>
</dbReference>
<organism evidence="1 2">
    <name type="scientific">Pseudomonas syringae</name>
    <dbReference type="NCBI Taxonomy" id="317"/>
    <lineage>
        <taxon>Bacteria</taxon>
        <taxon>Pseudomonadati</taxon>
        <taxon>Pseudomonadota</taxon>
        <taxon>Gammaproteobacteria</taxon>
        <taxon>Pseudomonadales</taxon>
        <taxon>Pseudomonadaceae</taxon>
        <taxon>Pseudomonas</taxon>
    </lineage>
</organism>
<dbReference type="AlphaFoldDB" id="A0A1C7Z3I4"/>
<comment type="caution">
    <text evidence="1">The sequence shown here is derived from an EMBL/GenBank/DDBJ whole genome shotgun (WGS) entry which is preliminary data.</text>
</comment>
<gene>
    <name evidence="1" type="ORF">AFK24_16660</name>
</gene>
<dbReference type="PATRIC" id="fig|317.243.peg.5116"/>
<dbReference type="Proteomes" id="UP000093104">
    <property type="component" value="Unassembled WGS sequence"/>
</dbReference>
<evidence type="ECO:0000313" key="1">
    <source>
        <dbReference type="EMBL" id="OCR23959.1"/>
    </source>
</evidence>
<evidence type="ECO:0000313" key="2">
    <source>
        <dbReference type="Proteomes" id="UP000093104"/>
    </source>
</evidence>
<proteinExistence type="predicted"/>
<reference evidence="1 2" key="1">
    <citation type="submission" date="2015-07" db="EMBL/GenBank/DDBJ databases">
        <title>Draft genome sequence of a diazotrophic, plant growth-promoting rhizobacterium of the Pseudomonas syringae complex.</title>
        <authorList>
            <person name="Patten C.L."/>
            <person name="Jeong H."/>
        </authorList>
    </citation>
    <scope>NUCLEOTIDE SEQUENCE [LARGE SCALE GENOMIC DNA]</scope>
    <source>
        <strain evidence="1 2">GR12-2</strain>
    </source>
</reference>
<accession>A0A1C7Z3I4</accession>
<dbReference type="RefSeq" id="WP_065834243.1">
    <property type="nucleotide sequence ID" value="NZ_LGSI01000050.1"/>
</dbReference>
<evidence type="ECO:0008006" key="3">
    <source>
        <dbReference type="Google" id="ProtNLM"/>
    </source>
</evidence>
<sequence length="336" mass="37376">MMQLTDIDAELANWNDLQLTSPNWGLLLGNGASLAVWKNFAYDSLFDLSQTTRNNPMSRTELAVFSAMETSNFEPVLAALKSTMRVNAALTISSSSPRNRYFAIKEALIHAIRSVHIPWKLIEVKTLARLNSALQQYSSVYSSNYDLLAYWAVMHAPEHFDDLFNDEATFNLHAAQAKATRVLYLHGGMHLVKNLDGTVRKLLSSESTLLGSFAINALDDVPLFVCEGTSAEKMKMIRTSDYLSFCHGQLAQHSDALCIFGHALGKQDAHILAAIRQAKPQRIAISVLPRSTAFVEFQKRHYLELFGDMQTQLSFFDAKSHPLGNPDLLVAANPSL</sequence>
<dbReference type="EMBL" id="LGSI01000050">
    <property type="protein sequence ID" value="OCR23959.1"/>
    <property type="molecule type" value="Genomic_DNA"/>
</dbReference>
<name>A0A1C7Z3I4_PSESX</name>
<dbReference type="InterPro" id="IPR032581">
    <property type="entry name" value="DUF4917"/>
</dbReference>
<protein>
    <recommendedName>
        <fullName evidence="3">DUF4917 domain-containing protein</fullName>
    </recommendedName>
</protein>